<dbReference type="GeneID" id="83683855"/>
<comment type="caution">
    <text evidence="3">The sequence shown here is derived from an EMBL/GenBank/DDBJ whole genome shotgun (WGS) entry which is preliminary data.</text>
</comment>
<feature type="compositionally biased region" description="Polar residues" evidence="1">
    <location>
        <begin position="33"/>
        <end position="45"/>
    </location>
</feature>
<organism evidence="3 4">
    <name type="scientific">Umezakia ovalisporum FSS-62</name>
    <dbReference type="NCBI Taxonomy" id="2971776"/>
    <lineage>
        <taxon>Bacteria</taxon>
        <taxon>Bacillati</taxon>
        <taxon>Cyanobacteriota</taxon>
        <taxon>Cyanophyceae</taxon>
        <taxon>Nostocales</taxon>
        <taxon>Nodulariaceae</taxon>
        <taxon>Umezakia</taxon>
    </lineage>
</organism>
<protein>
    <submittedName>
        <fullName evidence="3">Uncharacterized protein</fullName>
    </submittedName>
</protein>
<dbReference type="EMBL" id="JANQDL010000098">
    <property type="protein sequence ID" value="MDH6065030.1"/>
    <property type="molecule type" value="Genomic_DNA"/>
</dbReference>
<proteinExistence type="predicted"/>
<evidence type="ECO:0000313" key="3">
    <source>
        <dbReference type="EMBL" id="MDH6065030.1"/>
    </source>
</evidence>
<name>A0AA43H1F5_9CYAN</name>
<keyword evidence="2" id="KW-0812">Transmembrane</keyword>
<dbReference type="AlphaFoldDB" id="A0AA43H1F5"/>
<evidence type="ECO:0000256" key="2">
    <source>
        <dbReference type="SAM" id="Phobius"/>
    </source>
</evidence>
<evidence type="ECO:0000256" key="1">
    <source>
        <dbReference type="SAM" id="MobiDB-lite"/>
    </source>
</evidence>
<reference evidence="3 4" key="1">
    <citation type="journal article" date="2023" name="J. Phycol.">
        <title>Chrysosporum ovalisporum is synonymous with the true-branching cyanobacterium Umezakia natans (Nostocales/Aphanizomenonaceae).</title>
        <authorList>
            <person name="McGregor G.B."/>
            <person name="Sendall B.C."/>
            <person name="Niiyama Y."/>
            <person name="Tuji A."/>
            <person name="Willis A."/>
        </authorList>
    </citation>
    <scope>NUCLEOTIDE SEQUENCE [LARGE SCALE GENOMIC DNA]</scope>
    <source>
        <strain evidence="3 4">FSS-62</strain>
    </source>
</reference>
<gene>
    <name evidence="3" type="ORF">NWP23_14970</name>
</gene>
<feature type="transmembrane region" description="Helical" evidence="2">
    <location>
        <begin position="6"/>
        <end position="24"/>
    </location>
</feature>
<evidence type="ECO:0000313" key="4">
    <source>
        <dbReference type="Proteomes" id="UP001159370"/>
    </source>
</evidence>
<feature type="region of interest" description="Disordered" evidence="1">
    <location>
        <begin position="31"/>
        <end position="65"/>
    </location>
</feature>
<keyword evidence="2" id="KW-0472">Membrane</keyword>
<dbReference type="RefSeq" id="WP_280650716.1">
    <property type="nucleotide sequence ID" value="NZ_JANQDL010000098.1"/>
</dbReference>
<sequence length="65" mass="6805">MNSIDILLVTVVNTVISITLPKVLSINKKFGATKSSNKKQTQGISTPEKPSAESSSKISGAMDAV</sequence>
<keyword evidence="2" id="KW-1133">Transmembrane helix</keyword>
<dbReference type="Proteomes" id="UP001159370">
    <property type="component" value="Unassembled WGS sequence"/>
</dbReference>
<accession>A0AA43H1F5</accession>